<dbReference type="OrthoDB" id="9152983at2"/>
<dbReference type="AlphaFoldDB" id="A0A1E5XVU5"/>
<dbReference type="Pfam" id="PF14534">
    <property type="entry name" value="DUF4440"/>
    <property type="match status" value="1"/>
</dbReference>
<keyword evidence="3" id="KW-1185">Reference proteome</keyword>
<gene>
    <name evidence="2" type="ORF">VW23_010305</name>
</gene>
<dbReference type="SUPFAM" id="SSF54427">
    <property type="entry name" value="NTF2-like"/>
    <property type="match status" value="1"/>
</dbReference>
<proteinExistence type="predicted"/>
<evidence type="ECO:0000313" key="2">
    <source>
        <dbReference type="EMBL" id="OEO32700.1"/>
    </source>
</evidence>
<feature type="domain" description="DUF4440" evidence="1">
    <location>
        <begin position="5"/>
        <end position="113"/>
    </location>
</feature>
<sequence>MSARDVLAAYTDRINRQDFDLLTELIAPDATFWFSNGSHSGIAAIRAAFEATWQAMGPSERYWLDELQWIAESDSAAACIYRFNWEITVDGKRQSGSGRGTTVLKRAGDRWWIAHEHLSRWPD</sequence>
<protein>
    <recommendedName>
        <fullName evidence="1">DUF4440 domain-containing protein</fullName>
    </recommendedName>
</protein>
<comment type="caution">
    <text evidence="2">The sequence shown here is derived from an EMBL/GenBank/DDBJ whole genome shotgun (WGS) entry which is preliminary data.</text>
</comment>
<organism evidence="2 3">
    <name type="scientific">Devosia insulae DS-56</name>
    <dbReference type="NCBI Taxonomy" id="1116389"/>
    <lineage>
        <taxon>Bacteria</taxon>
        <taxon>Pseudomonadati</taxon>
        <taxon>Pseudomonadota</taxon>
        <taxon>Alphaproteobacteria</taxon>
        <taxon>Hyphomicrobiales</taxon>
        <taxon>Devosiaceae</taxon>
        <taxon>Devosia</taxon>
    </lineage>
</organism>
<evidence type="ECO:0000259" key="1">
    <source>
        <dbReference type="Pfam" id="PF14534"/>
    </source>
</evidence>
<dbReference type="Proteomes" id="UP000095463">
    <property type="component" value="Unassembled WGS sequence"/>
</dbReference>
<accession>A0A1E5XVU5</accession>
<dbReference type="Gene3D" id="3.10.450.50">
    <property type="match status" value="1"/>
</dbReference>
<dbReference type="InterPro" id="IPR027843">
    <property type="entry name" value="DUF4440"/>
</dbReference>
<evidence type="ECO:0000313" key="3">
    <source>
        <dbReference type="Proteomes" id="UP000095463"/>
    </source>
</evidence>
<name>A0A1E5XVU5_9HYPH</name>
<reference evidence="2 3" key="1">
    <citation type="journal article" date="2015" name="Genome Announc.">
        <title>Genome Assemblies of Three Soil-Associated Devosia species: D. insulae, D. limi, and D. soli.</title>
        <authorList>
            <person name="Hassan Y.I."/>
            <person name="Lepp D."/>
            <person name="Zhou T."/>
        </authorList>
    </citation>
    <scope>NUCLEOTIDE SEQUENCE [LARGE SCALE GENOMIC DNA]</scope>
    <source>
        <strain evidence="2 3">DS-56</strain>
    </source>
</reference>
<dbReference type="RefSeq" id="WP_069908168.1">
    <property type="nucleotide sequence ID" value="NZ_LAJE02000060.1"/>
</dbReference>
<dbReference type="EMBL" id="LAJE02000060">
    <property type="protein sequence ID" value="OEO32700.1"/>
    <property type="molecule type" value="Genomic_DNA"/>
</dbReference>
<dbReference type="InterPro" id="IPR032710">
    <property type="entry name" value="NTF2-like_dom_sf"/>
</dbReference>